<dbReference type="AlphaFoldDB" id="A0A8H3FQE8"/>
<evidence type="ECO:0000313" key="2">
    <source>
        <dbReference type="EMBL" id="CAF9925978.1"/>
    </source>
</evidence>
<dbReference type="InterPro" id="IPR038136">
    <property type="entry name" value="CofD-like_dom_sf"/>
</dbReference>
<dbReference type="Pfam" id="PF01933">
    <property type="entry name" value="CofD"/>
    <property type="match status" value="1"/>
</dbReference>
<dbReference type="Proteomes" id="UP000664169">
    <property type="component" value="Unassembled WGS sequence"/>
</dbReference>
<dbReference type="PANTHER" id="PTHR31240">
    <property type="entry name" value="MATERNAL EFFECT EMBRYO ARREST 18"/>
    <property type="match status" value="1"/>
</dbReference>
<dbReference type="PANTHER" id="PTHR31240:SF0">
    <property type="entry name" value="MATERNAL EFFECT EMBRYO ARREST 18"/>
    <property type="match status" value="1"/>
</dbReference>
<feature type="region of interest" description="Disordered" evidence="1">
    <location>
        <begin position="237"/>
        <end position="262"/>
    </location>
</feature>
<comment type="caution">
    <text evidence="2">The sequence shown here is derived from an EMBL/GenBank/DDBJ whole genome shotgun (WGS) entry which is preliminary data.</text>
</comment>
<gene>
    <name evidence="2" type="ORF">GOMPHAMPRED_004026</name>
</gene>
<evidence type="ECO:0000313" key="3">
    <source>
        <dbReference type="Proteomes" id="UP000664169"/>
    </source>
</evidence>
<keyword evidence="3" id="KW-1185">Reference proteome</keyword>
<proteinExistence type="predicted"/>
<sequence>MAHTQIPDLNLPNRGIVVFSGGSAANSLVDVFTEIAQKRQASLGYIIPISDNGGSSSELIRVFGGPGIGDIRSRLVRLIPSNQSAIYALLNHRLSRSREQAYSDWQDIVAGTSPLWTPISPDTRELLRSMLNHVNFEIIKRARPPVSTFNFSSASVGNLFLTGARLFTGSFESAIHLLALICGILPEKMEVVPAINSNFSHHISAGLYDGTVITGQNAISHPSEPAAFPSDNQISLASMQDSSSSSSHSVQSSSKHGRCNPSTLIEMDDASAEDANLPGSLHVLRKAEINFSKSPDTEESLTSRIERIWYINPYGQEMSPAANPKAVSVIKSAEALVYSIGSLYTSIVPCLILRGIGEAIVSSVGVKQKILIVNGSNDRETGPKADPMDAVDFVAAIARAGEESRGYRNGIPSVNIWKKYITHLIYLEGDGAPKVDRTALNAAGVDCIRCWGRKADDGSWRYNANSLLGALEAILGRGDKSRDRSRRNTMEK</sequence>
<reference evidence="2" key="1">
    <citation type="submission" date="2021-03" db="EMBL/GenBank/DDBJ databases">
        <authorList>
            <person name="Tagirdzhanova G."/>
        </authorList>
    </citation>
    <scope>NUCLEOTIDE SEQUENCE</scope>
</reference>
<feature type="compositionally biased region" description="Low complexity" evidence="1">
    <location>
        <begin position="237"/>
        <end position="254"/>
    </location>
</feature>
<accession>A0A8H3FQE8</accession>
<name>A0A8H3FQE8_9LECA</name>
<dbReference type="OrthoDB" id="10267139at2759"/>
<dbReference type="EMBL" id="CAJPDQ010000024">
    <property type="protein sequence ID" value="CAF9925978.1"/>
    <property type="molecule type" value="Genomic_DNA"/>
</dbReference>
<dbReference type="Gene3D" id="3.40.50.10680">
    <property type="entry name" value="CofD-like domains"/>
    <property type="match status" value="1"/>
</dbReference>
<dbReference type="InterPro" id="IPR002882">
    <property type="entry name" value="CofD"/>
</dbReference>
<organism evidence="2 3">
    <name type="scientific">Gomphillus americanus</name>
    <dbReference type="NCBI Taxonomy" id="1940652"/>
    <lineage>
        <taxon>Eukaryota</taxon>
        <taxon>Fungi</taxon>
        <taxon>Dikarya</taxon>
        <taxon>Ascomycota</taxon>
        <taxon>Pezizomycotina</taxon>
        <taxon>Lecanoromycetes</taxon>
        <taxon>OSLEUM clade</taxon>
        <taxon>Ostropomycetidae</taxon>
        <taxon>Ostropales</taxon>
        <taxon>Graphidaceae</taxon>
        <taxon>Gomphilloideae</taxon>
        <taxon>Gomphillus</taxon>
    </lineage>
</organism>
<dbReference type="SUPFAM" id="SSF142338">
    <property type="entry name" value="CofD-like"/>
    <property type="match status" value="1"/>
</dbReference>
<dbReference type="CDD" id="cd07187">
    <property type="entry name" value="YvcK_like"/>
    <property type="match status" value="1"/>
</dbReference>
<evidence type="ECO:0000256" key="1">
    <source>
        <dbReference type="SAM" id="MobiDB-lite"/>
    </source>
</evidence>
<protein>
    <submittedName>
        <fullName evidence="2">Uncharacterized protein</fullName>
    </submittedName>
</protein>
<dbReference type="GO" id="GO:0043743">
    <property type="term" value="F:LPPG:FO 2-phospho-L-lactate transferase activity"/>
    <property type="evidence" value="ECO:0007669"/>
    <property type="project" value="InterPro"/>
</dbReference>